<organism evidence="1">
    <name type="scientific">Mimiviridae sp. ChoanoV1</name>
    <dbReference type="NCBI Taxonomy" id="2596887"/>
    <lineage>
        <taxon>Viruses</taxon>
        <taxon>Varidnaviria</taxon>
        <taxon>Bamfordvirae</taxon>
        <taxon>Nucleocytoviricota</taxon>
        <taxon>Megaviricetes</taxon>
        <taxon>Imitervirales</taxon>
        <taxon>Schizomimiviridae</taxon>
    </lineage>
</organism>
<dbReference type="EMBL" id="MK250085">
    <property type="protein sequence ID" value="QDY51691.1"/>
    <property type="molecule type" value="Genomic_DNA"/>
</dbReference>
<protein>
    <submittedName>
        <fullName evidence="1">Uncharacterized protein</fullName>
    </submittedName>
</protein>
<name>A0A5B8INQ2_9VIRU</name>
<evidence type="ECO:0000313" key="1">
    <source>
        <dbReference type="EMBL" id="QDY51691.1"/>
    </source>
</evidence>
<gene>
    <name evidence="1" type="ORF">1_76</name>
</gene>
<reference evidence="1" key="1">
    <citation type="submission" date="2018-11" db="EMBL/GenBank/DDBJ databases">
        <title>A distinct lineage of giant viruses engineers rhodopsin photosystems in predatory marine eukaryotes.</title>
        <authorList>
            <person name="Needham D.M."/>
            <person name="Yoshizawa S."/>
            <person name="Hosaka T."/>
            <person name="Poirier C."/>
            <person name="Choi C.-J."/>
            <person name="Hehenberger E."/>
            <person name="Irwin N.A.T."/>
            <person name="Wilken S."/>
            <person name="Yung C.-M."/>
            <person name="Bachy C."/>
            <person name="Kurihara R."/>
            <person name="Nakajima Y."/>
            <person name="Kojima K."/>
            <person name="Kimura-Someya T."/>
            <person name="Leonard G."/>
            <person name="Malmstrom R.R."/>
            <person name="Mende D."/>
            <person name="Olson D.K."/>
            <person name="Sudo Y."/>
            <person name="Sudek S."/>
            <person name="Richards T.A."/>
            <person name="DeLong E.F."/>
            <person name="Keeling P.J."/>
            <person name="Santoro A.E."/>
            <person name="Shirouzu M."/>
            <person name="Iwasaki W."/>
            <person name="Worden A.Z."/>
        </authorList>
    </citation>
    <scope>NUCLEOTIDE SEQUENCE</scope>
</reference>
<proteinExistence type="predicted"/>
<accession>A0A5B8INQ2</accession>
<sequence>MKISNKQALDLEIKLNKSIYKKKWNKLGDLLYSWRLNPLYYKIKSPLSYCISENQYKWINENIISDSEEFKCYELTKK</sequence>